<keyword evidence="4" id="KW-1185">Reference proteome</keyword>
<dbReference type="GO" id="GO:0004386">
    <property type="term" value="F:helicase activity"/>
    <property type="evidence" value="ECO:0007669"/>
    <property type="project" value="InterPro"/>
</dbReference>
<evidence type="ECO:0000259" key="2">
    <source>
        <dbReference type="Pfam" id="PF13086"/>
    </source>
</evidence>
<feature type="domain" description="DNA2/NAM7 helicase-like C-terminal" evidence="3">
    <location>
        <begin position="340"/>
        <end position="441"/>
    </location>
</feature>
<feature type="domain" description="DNA2/NAM7 helicase helicase" evidence="2">
    <location>
        <begin position="185"/>
        <end position="327"/>
    </location>
</feature>
<feature type="coiled-coil region" evidence="1">
    <location>
        <begin position="231"/>
        <end position="258"/>
    </location>
</feature>
<protein>
    <submittedName>
        <fullName evidence="5">Uncharacterized protein</fullName>
    </submittedName>
</protein>
<evidence type="ECO:0000259" key="3">
    <source>
        <dbReference type="Pfam" id="PF13087"/>
    </source>
</evidence>
<proteinExistence type="predicted"/>
<dbReference type="WBParaSite" id="PDA_v2.g19684.t1">
    <property type="protein sequence ID" value="PDA_v2.g19684.t1"/>
    <property type="gene ID" value="PDA_v2.g19684"/>
</dbReference>
<dbReference type="Gene3D" id="3.40.50.300">
    <property type="entry name" value="P-loop containing nucleotide triphosphate hydrolases"/>
    <property type="match status" value="2"/>
</dbReference>
<dbReference type="GO" id="GO:0031048">
    <property type="term" value="P:regulatory ncRNA-mediated heterochromatin formation"/>
    <property type="evidence" value="ECO:0007669"/>
    <property type="project" value="TreeGrafter"/>
</dbReference>
<evidence type="ECO:0000313" key="5">
    <source>
        <dbReference type="WBParaSite" id="PDA_v2.g19684.t1"/>
    </source>
</evidence>
<dbReference type="Pfam" id="PF13086">
    <property type="entry name" value="AAA_11"/>
    <property type="match status" value="1"/>
</dbReference>
<dbReference type="GO" id="GO:0031380">
    <property type="term" value="C:nuclear RNA-directed RNA polymerase complex"/>
    <property type="evidence" value="ECO:0007669"/>
    <property type="project" value="TreeGrafter"/>
</dbReference>
<dbReference type="Pfam" id="PF13087">
    <property type="entry name" value="AAA_12"/>
    <property type="match status" value="1"/>
</dbReference>
<evidence type="ECO:0000256" key="1">
    <source>
        <dbReference type="SAM" id="Coils"/>
    </source>
</evidence>
<dbReference type="PANTHER" id="PTHR10887">
    <property type="entry name" value="DNA2/NAM7 HELICASE FAMILY"/>
    <property type="match status" value="1"/>
</dbReference>
<keyword evidence="1" id="KW-0175">Coiled coil</keyword>
<dbReference type="PANTHER" id="PTHR10887:SF341">
    <property type="entry name" value="NFX1-TYPE ZINC FINGER-CONTAINING PROTEIN 1"/>
    <property type="match status" value="1"/>
</dbReference>
<evidence type="ECO:0000313" key="4">
    <source>
        <dbReference type="Proteomes" id="UP000887578"/>
    </source>
</evidence>
<dbReference type="InterPro" id="IPR045055">
    <property type="entry name" value="DNA2/NAM7-like"/>
</dbReference>
<name>A0A914PTV6_9BILA</name>
<dbReference type="InterPro" id="IPR027417">
    <property type="entry name" value="P-loop_NTPase"/>
</dbReference>
<organism evidence="4 5">
    <name type="scientific">Panagrolaimus davidi</name>
    <dbReference type="NCBI Taxonomy" id="227884"/>
    <lineage>
        <taxon>Eukaryota</taxon>
        <taxon>Metazoa</taxon>
        <taxon>Ecdysozoa</taxon>
        <taxon>Nematoda</taxon>
        <taxon>Chromadorea</taxon>
        <taxon>Rhabditida</taxon>
        <taxon>Tylenchina</taxon>
        <taxon>Panagrolaimomorpha</taxon>
        <taxon>Panagrolaimoidea</taxon>
        <taxon>Panagrolaimidae</taxon>
        <taxon>Panagrolaimus</taxon>
    </lineage>
</organism>
<accession>A0A914PTV6</accession>
<dbReference type="SUPFAM" id="SSF52540">
    <property type="entry name" value="P-loop containing nucleoside triphosphate hydrolases"/>
    <property type="match status" value="1"/>
</dbReference>
<reference evidence="5" key="1">
    <citation type="submission" date="2022-11" db="UniProtKB">
        <authorList>
            <consortium name="WormBaseParasite"/>
        </authorList>
    </citation>
    <scope>IDENTIFICATION</scope>
</reference>
<sequence length="443" mass="50813">MSSWLTIYNSMDEFPIDINVIKYLIKQNIPEIQAKNALLCAYQGYEDFTPQSVFNCLRNGSYGNVSTTDLMEGIEHWPTIRQINEIARHGFDANTAAEILISCQNNMQVVNREIALARNFIGNRKPVASRLPETNAAAAEELTDLDFEADDDNNRIIVDNNFMNEFFGDKKKKTKKDKHIWYDSEAIKPSLENIVNAPAMTNEEAQNITNIWELPLQARWRLYQKWISQARNKLKGKLKKTEDEYSKKMKELQALKTMADVDVMKRAKVVGMTTTGAAKHQSTLRSLKPRIVIIEEAAEVLEAHLLSSLTIACEHLILIGDHKQLRPNPSVYELAKKYNMDVSLFERLVNNGFPYQMLSNQHRMCINISQTLMPHFYEDLHDDPSVLQRKPVKGVTKNLMFITHSQPEISEKDIKSHSNPFEAKFALKLAKYFLQQGYKGSQV</sequence>
<dbReference type="InterPro" id="IPR041677">
    <property type="entry name" value="DNA2/NAM7_AAA_11"/>
</dbReference>
<dbReference type="CDD" id="cd17936">
    <property type="entry name" value="EEXXEc_NFX1"/>
    <property type="match status" value="1"/>
</dbReference>
<dbReference type="AlphaFoldDB" id="A0A914PTV6"/>
<dbReference type="InterPro" id="IPR041679">
    <property type="entry name" value="DNA2/NAM7-like_C"/>
</dbReference>
<dbReference type="Proteomes" id="UP000887578">
    <property type="component" value="Unplaced"/>
</dbReference>